<dbReference type="PROSITE" id="PS50949">
    <property type="entry name" value="HTH_GNTR"/>
    <property type="match status" value="1"/>
</dbReference>
<evidence type="ECO:0000259" key="5">
    <source>
        <dbReference type="PROSITE" id="PS50949"/>
    </source>
</evidence>
<feature type="coiled-coil region" evidence="4">
    <location>
        <begin position="90"/>
        <end position="117"/>
    </location>
</feature>
<keyword evidence="2" id="KW-0238">DNA-binding</keyword>
<evidence type="ECO:0000256" key="2">
    <source>
        <dbReference type="ARBA" id="ARBA00023125"/>
    </source>
</evidence>
<evidence type="ECO:0000259" key="6">
    <source>
        <dbReference type="PROSITE" id="PS51202"/>
    </source>
</evidence>
<dbReference type="InterPro" id="IPR036388">
    <property type="entry name" value="WH-like_DNA-bd_sf"/>
</dbReference>
<dbReference type="Gene3D" id="3.30.70.1450">
    <property type="entry name" value="Regulator of K+ conductance, C-terminal domain"/>
    <property type="match status" value="1"/>
</dbReference>
<protein>
    <submittedName>
        <fullName evidence="7">GntR family transcriptional regulator</fullName>
    </submittedName>
</protein>
<dbReference type="AlphaFoldDB" id="A0AA42J059"/>
<dbReference type="InterPro" id="IPR000524">
    <property type="entry name" value="Tscrpt_reg_HTH_GntR"/>
</dbReference>
<reference evidence="7" key="1">
    <citation type="journal article" date="2023" name="Int. J. Syst. Evol. Microbiol.">
        <title>&lt;i&gt;Holtiella tumoricola&lt;/i&gt; gen. nov. sp. nov., isolated from a human clinical sample.</title>
        <authorList>
            <person name="Allen-Vercoe E."/>
            <person name="Daigneault M.C."/>
            <person name="Vancuren S.J."/>
            <person name="Cochrane K."/>
            <person name="O'Neal L.L."/>
            <person name="Sankaranarayanan K."/>
            <person name="Lawson P.A."/>
        </authorList>
    </citation>
    <scope>NUCLEOTIDE SEQUENCE</scope>
    <source>
        <strain evidence="7">CC70A</strain>
    </source>
</reference>
<dbReference type="EMBL" id="JAQIFT010000016">
    <property type="protein sequence ID" value="MDA3730906.1"/>
    <property type="molecule type" value="Genomic_DNA"/>
</dbReference>
<dbReference type="Proteomes" id="UP001169242">
    <property type="component" value="Unassembled WGS sequence"/>
</dbReference>
<sequence>MSKPNIPRYTSIAIDIAHNILNDTYAVGEKIKGRSTLSSKYSVSPETIRKSIFLLRDMDVVEVNEKSGIVIKSKDMAYMFIEKYDTQININLLHQKILDLQKQKNELELQINLHLNTILEYTLKYERTLSLNAPEDLSDHIDTIKLTLSEEDFVIGKSISETQFFKYTHATIVSITKQNERILSPGPFHVFQPNDILNIVCDETHIEVAKSFIKFGPHTCN</sequence>
<dbReference type="InterPro" id="IPR036390">
    <property type="entry name" value="WH_DNA-bd_sf"/>
</dbReference>
<dbReference type="InterPro" id="IPR006037">
    <property type="entry name" value="RCK_C"/>
</dbReference>
<dbReference type="SUPFAM" id="SSF116726">
    <property type="entry name" value="TrkA C-terminal domain-like"/>
    <property type="match status" value="1"/>
</dbReference>
<dbReference type="GO" id="GO:0003700">
    <property type="term" value="F:DNA-binding transcription factor activity"/>
    <property type="evidence" value="ECO:0007669"/>
    <property type="project" value="InterPro"/>
</dbReference>
<dbReference type="SUPFAM" id="SSF46785">
    <property type="entry name" value="Winged helix' DNA-binding domain"/>
    <property type="match status" value="1"/>
</dbReference>
<name>A0AA42J059_9FIRM</name>
<dbReference type="GO" id="GO:0008324">
    <property type="term" value="F:monoatomic cation transmembrane transporter activity"/>
    <property type="evidence" value="ECO:0007669"/>
    <property type="project" value="InterPro"/>
</dbReference>
<evidence type="ECO:0000256" key="4">
    <source>
        <dbReference type="SAM" id="Coils"/>
    </source>
</evidence>
<evidence type="ECO:0000313" key="8">
    <source>
        <dbReference type="Proteomes" id="UP001169242"/>
    </source>
</evidence>
<dbReference type="RefSeq" id="WP_053984464.1">
    <property type="nucleotide sequence ID" value="NZ_JAQIFT010000016.1"/>
</dbReference>
<keyword evidence="4" id="KW-0175">Coiled coil</keyword>
<accession>A0AA42J059</accession>
<organism evidence="7 8">
    <name type="scientific">Holtiella tumoricola</name>
    <dbReference type="NCBI Taxonomy" id="3018743"/>
    <lineage>
        <taxon>Bacteria</taxon>
        <taxon>Bacillati</taxon>
        <taxon>Bacillota</taxon>
        <taxon>Clostridia</taxon>
        <taxon>Lachnospirales</taxon>
        <taxon>Cellulosilyticaceae</taxon>
        <taxon>Holtiella</taxon>
    </lineage>
</organism>
<evidence type="ECO:0000256" key="1">
    <source>
        <dbReference type="ARBA" id="ARBA00023015"/>
    </source>
</evidence>
<keyword evidence="8" id="KW-1185">Reference proteome</keyword>
<gene>
    <name evidence="7" type="ORF">PBV87_05250</name>
</gene>
<dbReference type="SMART" id="SM00345">
    <property type="entry name" value="HTH_GNTR"/>
    <property type="match status" value="1"/>
</dbReference>
<dbReference type="GO" id="GO:0003677">
    <property type="term" value="F:DNA binding"/>
    <property type="evidence" value="ECO:0007669"/>
    <property type="project" value="UniProtKB-KW"/>
</dbReference>
<keyword evidence="1" id="KW-0805">Transcription regulation</keyword>
<keyword evidence="3" id="KW-0804">Transcription</keyword>
<dbReference type="GO" id="GO:0006813">
    <property type="term" value="P:potassium ion transport"/>
    <property type="evidence" value="ECO:0007669"/>
    <property type="project" value="InterPro"/>
</dbReference>
<comment type="caution">
    <text evidence="7">The sequence shown here is derived from an EMBL/GenBank/DDBJ whole genome shotgun (WGS) entry which is preliminary data.</text>
</comment>
<proteinExistence type="predicted"/>
<dbReference type="Pfam" id="PF02080">
    <property type="entry name" value="TrkA_C"/>
    <property type="match status" value="1"/>
</dbReference>
<dbReference type="PROSITE" id="PS51202">
    <property type="entry name" value="RCK_C"/>
    <property type="match status" value="1"/>
</dbReference>
<evidence type="ECO:0000313" key="7">
    <source>
        <dbReference type="EMBL" id="MDA3730906.1"/>
    </source>
</evidence>
<dbReference type="Gene3D" id="1.10.10.10">
    <property type="entry name" value="Winged helix-like DNA-binding domain superfamily/Winged helix DNA-binding domain"/>
    <property type="match status" value="1"/>
</dbReference>
<feature type="domain" description="RCK C-terminal" evidence="6">
    <location>
        <begin position="131"/>
        <end position="215"/>
    </location>
</feature>
<dbReference type="InterPro" id="IPR036721">
    <property type="entry name" value="RCK_C_sf"/>
</dbReference>
<feature type="domain" description="HTH gntR-type" evidence="5">
    <location>
        <begin position="6"/>
        <end position="74"/>
    </location>
</feature>
<evidence type="ECO:0000256" key="3">
    <source>
        <dbReference type="ARBA" id="ARBA00023163"/>
    </source>
</evidence>